<dbReference type="InterPro" id="IPR005135">
    <property type="entry name" value="Endo/exonuclease/phosphatase"/>
</dbReference>
<dbReference type="Gene3D" id="3.60.10.10">
    <property type="entry name" value="Endonuclease/exonuclease/phosphatase"/>
    <property type="match status" value="1"/>
</dbReference>
<dbReference type="Pfam" id="PF03372">
    <property type="entry name" value="Exo_endo_phos"/>
    <property type="match status" value="1"/>
</dbReference>
<dbReference type="CDD" id="cd01650">
    <property type="entry name" value="RT_nLTR_like"/>
    <property type="match status" value="1"/>
</dbReference>
<name>A0A147BFY8_IXORI</name>
<protein>
    <recommendedName>
        <fullName evidence="2">Reverse transcriptase domain-containing protein</fullName>
    </recommendedName>
</protein>
<reference evidence="3" key="1">
    <citation type="journal article" date="2018" name="PLoS Negl. Trop. Dis.">
        <title>Sialome diversity of ticks revealed by RNAseq of single tick salivary glands.</title>
        <authorList>
            <person name="Perner J."/>
            <person name="Kropackova S."/>
            <person name="Kopacek P."/>
            <person name="Ribeiro J.M."/>
        </authorList>
    </citation>
    <scope>NUCLEOTIDE SEQUENCE</scope>
    <source>
        <strain evidence="3">Siblings of single egg batch collected in Ceske Budejovice</strain>
        <tissue evidence="3">Salivary glands</tissue>
    </source>
</reference>
<evidence type="ECO:0000259" key="2">
    <source>
        <dbReference type="PROSITE" id="PS50878"/>
    </source>
</evidence>
<dbReference type="InterPro" id="IPR026960">
    <property type="entry name" value="RVT-Znf"/>
</dbReference>
<dbReference type="InterPro" id="IPR036691">
    <property type="entry name" value="Endo/exonu/phosph_ase_sf"/>
</dbReference>
<evidence type="ECO:0000256" key="1">
    <source>
        <dbReference type="SAM" id="Phobius"/>
    </source>
</evidence>
<feature type="transmembrane region" description="Helical" evidence="1">
    <location>
        <begin position="7"/>
        <end position="28"/>
    </location>
</feature>
<dbReference type="CDD" id="cd09076">
    <property type="entry name" value="L1-EN"/>
    <property type="match status" value="1"/>
</dbReference>
<dbReference type="InterPro" id="IPR000477">
    <property type="entry name" value="RT_dom"/>
</dbReference>
<dbReference type="Pfam" id="PF00078">
    <property type="entry name" value="RVT_1"/>
    <property type="match status" value="1"/>
</dbReference>
<dbReference type="GO" id="GO:0003824">
    <property type="term" value="F:catalytic activity"/>
    <property type="evidence" value="ECO:0007669"/>
    <property type="project" value="InterPro"/>
</dbReference>
<evidence type="ECO:0000313" key="3">
    <source>
        <dbReference type="EMBL" id="JAR89707.1"/>
    </source>
</evidence>
<keyword evidence="1" id="KW-1133">Transmembrane helix</keyword>
<dbReference type="AlphaFoldDB" id="A0A147BFY8"/>
<dbReference type="EMBL" id="GEGO01005697">
    <property type="protein sequence ID" value="JAR89707.1"/>
    <property type="molecule type" value="Transcribed_RNA"/>
</dbReference>
<dbReference type="SUPFAM" id="SSF56672">
    <property type="entry name" value="DNA/RNA polymerases"/>
    <property type="match status" value="1"/>
</dbReference>
<dbReference type="PROSITE" id="PS50878">
    <property type="entry name" value="RT_POL"/>
    <property type="match status" value="1"/>
</dbReference>
<dbReference type="InterPro" id="IPR043502">
    <property type="entry name" value="DNA/RNA_pol_sf"/>
</dbReference>
<proteinExistence type="predicted"/>
<sequence>MARRATATYLVSAAMFGPFILCMLLRLLTFNVQGFKSVRKQTEVVQFARAARCDLLFLQETNFASPKEREEFRARFCVECYFSFSHGRCGGGVGVVIFNRALLNHSFRMFDTQGRVISLDFYWYNKKYRVVNVYAPATPSLCNEFFRGVDCFLLNPFPTILLGDFNCFLDTNRDIRGPGQGRENWTGRELRRIVQHFSLVDAWTHLHGDEFQHTRQLGKTATRLDRVYVAKALVGAVQGCSALDMHSTPVHISDHRPVYIDIKGGDRGIPAAKTWRLDNRILLDPVTREALAGQLTESLKAATPDATSWDGLKGRWKEHCEDAAKAWRRLQNSRLWDVVCRVRIVLRGGLLTPLMKEYLAELQRRYERLLRMSSAAGTATWNRTGPQAHPEVLRMAERTLVKDRQPPVVGDGDAPGTDDQAMLSRFSAHFAALARSEGTAVDPQELVRFLPDLSTIPPEKAQTLVSPPTAEEVFKALRHMKTGVSPGPDGLTVEFYKTYWSLLQEHLVQMVRKAVLGEEVPTSFGQGRVVLLPKEGGDRGDPNSWRPVTLLNTDYKLVARIVCARLQRVLPEVVCPWQVSSVPGRSIFAAAALTRDLIEYTRTRLARGMLVSLDQSKAFDRIEHAYLFAVLEAFGVPQEMITALRKLYGGMTSELVINGRVVSSFPVTRGVRQGCPLSPVLFILSLDPFLLKIAKDPWVRGLPMPGSERAVVLAYADDITLYLEDVDSVHRVFKLFEEYALVSGARLNHSKSKALRLGGVYGPLPQVAWGPHVTILGITYNSTGLSCITWNNIETEMEKKIERAKSYNLPLAEKRYVAQTILCGRLWYAARVGVPPAPFVTRVQRQLNSFFWGDKQVKVAEPVISLARAKGGWGFPCVSTLAGVLGIKTVLAIVDEDENPARPLALYFLGPQRREIVPSVAGNLLPSAEQPSPFFKRMLAFWRQLKSHDPELDVRESPAVRVMEELVIARVPPHRRGGMEGFPWNSMTAPRIPSHVQEFQWRKGWEVLPTKDKVRRWGKDVSALCPNCEHIENWQHAFSECVVTRTFWRAVDRGFRGLKVSWHRERGSCPTGNFAQLLVAVGDYAVWKNRSQASVVGRRQRALWPILGRLRAELRSHLEQELFILGEEMFLRRWSCQFVQVMSGHVALKFPPLDFV</sequence>
<dbReference type="PANTHER" id="PTHR19446">
    <property type="entry name" value="REVERSE TRANSCRIPTASES"/>
    <property type="match status" value="1"/>
</dbReference>
<keyword evidence="1" id="KW-0472">Membrane</keyword>
<organism evidence="3">
    <name type="scientific">Ixodes ricinus</name>
    <name type="common">Common tick</name>
    <name type="synonym">Acarus ricinus</name>
    <dbReference type="NCBI Taxonomy" id="34613"/>
    <lineage>
        <taxon>Eukaryota</taxon>
        <taxon>Metazoa</taxon>
        <taxon>Ecdysozoa</taxon>
        <taxon>Arthropoda</taxon>
        <taxon>Chelicerata</taxon>
        <taxon>Arachnida</taxon>
        <taxon>Acari</taxon>
        <taxon>Parasitiformes</taxon>
        <taxon>Ixodida</taxon>
        <taxon>Ixodoidea</taxon>
        <taxon>Ixodidae</taxon>
        <taxon>Ixodinae</taxon>
        <taxon>Ixodes</taxon>
    </lineage>
</organism>
<dbReference type="Pfam" id="PF13966">
    <property type="entry name" value="zf-RVT"/>
    <property type="match status" value="1"/>
</dbReference>
<accession>A0A147BFY8</accession>
<keyword evidence="1" id="KW-0812">Transmembrane</keyword>
<dbReference type="GO" id="GO:0071897">
    <property type="term" value="P:DNA biosynthetic process"/>
    <property type="evidence" value="ECO:0007669"/>
    <property type="project" value="UniProtKB-ARBA"/>
</dbReference>
<dbReference type="SUPFAM" id="SSF56219">
    <property type="entry name" value="DNase I-like"/>
    <property type="match status" value="1"/>
</dbReference>
<feature type="domain" description="Reverse transcriptase" evidence="2">
    <location>
        <begin position="513"/>
        <end position="780"/>
    </location>
</feature>